<dbReference type="InterPro" id="IPR036259">
    <property type="entry name" value="MFS_trans_sf"/>
</dbReference>
<comment type="similarity">
    <text evidence="2 8">Belongs to the major facilitator superfamily. Sugar transporter (TC 2.A.1.1) family.</text>
</comment>
<dbReference type="GO" id="GO:0016020">
    <property type="term" value="C:membrane"/>
    <property type="evidence" value="ECO:0007669"/>
    <property type="project" value="UniProtKB-SubCell"/>
</dbReference>
<feature type="transmembrane region" description="Helical" evidence="10">
    <location>
        <begin position="45"/>
        <end position="72"/>
    </location>
</feature>
<comment type="subcellular location">
    <subcellularLocation>
        <location evidence="1">Membrane</location>
        <topology evidence="1">Multi-pass membrane protein</topology>
    </subcellularLocation>
</comment>
<evidence type="ECO:0000256" key="2">
    <source>
        <dbReference type="ARBA" id="ARBA00010992"/>
    </source>
</evidence>
<feature type="transmembrane region" description="Helical" evidence="10">
    <location>
        <begin position="361"/>
        <end position="378"/>
    </location>
</feature>
<accession>A0A194V5K1</accession>
<evidence type="ECO:0000256" key="6">
    <source>
        <dbReference type="ARBA" id="ARBA00023136"/>
    </source>
</evidence>
<keyword evidence="6 10" id="KW-0472">Membrane</keyword>
<dbReference type="GO" id="GO:0005351">
    <property type="term" value="F:carbohydrate:proton symporter activity"/>
    <property type="evidence" value="ECO:0007669"/>
    <property type="project" value="TreeGrafter"/>
</dbReference>
<evidence type="ECO:0000256" key="8">
    <source>
        <dbReference type="RuleBase" id="RU003346"/>
    </source>
</evidence>
<protein>
    <submittedName>
        <fullName evidence="12">High-affinity glucose transporter</fullName>
    </submittedName>
</protein>
<dbReference type="Proteomes" id="UP000078576">
    <property type="component" value="Unassembled WGS sequence"/>
</dbReference>
<evidence type="ECO:0000256" key="5">
    <source>
        <dbReference type="ARBA" id="ARBA00022989"/>
    </source>
</evidence>
<feature type="region of interest" description="Disordered" evidence="9">
    <location>
        <begin position="550"/>
        <end position="573"/>
    </location>
</feature>
<feature type="transmembrane region" description="Helical" evidence="10">
    <location>
        <begin position="425"/>
        <end position="445"/>
    </location>
</feature>
<organism evidence="12 13">
    <name type="scientific">Cytospora mali</name>
    <name type="common">Apple Valsa canker fungus</name>
    <name type="synonym">Valsa mali</name>
    <dbReference type="NCBI Taxonomy" id="578113"/>
    <lineage>
        <taxon>Eukaryota</taxon>
        <taxon>Fungi</taxon>
        <taxon>Dikarya</taxon>
        <taxon>Ascomycota</taxon>
        <taxon>Pezizomycotina</taxon>
        <taxon>Sordariomycetes</taxon>
        <taxon>Sordariomycetidae</taxon>
        <taxon>Diaporthales</taxon>
        <taxon>Cytosporaceae</taxon>
        <taxon>Cytospora</taxon>
    </lineage>
</organism>
<evidence type="ECO:0000256" key="3">
    <source>
        <dbReference type="ARBA" id="ARBA00022448"/>
    </source>
</evidence>
<feature type="domain" description="Major facilitator superfamily (MFS) profile" evidence="11">
    <location>
        <begin position="49"/>
        <end position="510"/>
    </location>
</feature>
<dbReference type="OrthoDB" id="8120565at2759"/>
<feature type="transmembrane region" description="Helical" evidence="10">
    <location>
        <begin position="92"/>
        <end position="112"/>
    </location>
</feature>
<gene>
    <name evidence="12" type="ORF">VP1G_06394</name>
</gene>
<feature type="transmembrane region" description="Helical" evidence="10">
    <location>
        <begin position="148"/>
        <end position="170"/>
    </location>
</feature>
<dbReference type="PANTHER" id="PTHR48022">
    <property type="entry name" value="PLASTIDIC GLUCOSE TRANSPORTER 4"/>
    <property type="match status" value="1"/>
</dbReference>
<dbReference type="InterPro" id="IPR003663">
    <property type="entry name" value="Sugar/inositol_transpt"/>
</dbReference>
<dbReference type="InterPro" id="IPR020846">
    <property type="entry name" value="MFS_dom"/>
</dbReference>
<reference evidence="13" key="1">
    <citation type="submission" date="2014-12" db="EMBL/GenBank/DDBJ databases">
        <title>Genome Sequence of Valsa Canker Pathogens Uncovers a Specific Adaption of Colonization on Woody Bark.</title>
        <authorList>
            <person name="Yin Z."/>
            <person name="Liu H."/>
            <person name="Gao X."/>
            <person name="Li Z."/>
            <person name="Song N."/>
            <person name="Ke X."/>
            <person name="Dai Q."/>
            <person name="Wu Y."/>
            <person name="Sun Y."/>
            <person name="Xu J.-R."/>
            <person name="Kang Z.K."/>
            <person name="Wang L."/>
            <person name="Huang L."/>
        </authorList>
    </citation>
    <scope>NUCLEOTIDE SEQUENCE [LARGE SCALE GENOMIC DNA]</scope>
    <source>
        <strain evidence="13">SXYL134</strain>
    </source>
</reference>
<dbReference type="InterPro" id="IPR005828">
    <property type="entry name" value="MFS_sugar_transport-like"/>
</dbReference>
<keyword evidence="3 8" id="KW-0813">Transport</keyword>
<evidence type="ECO:0000256" key="10">
    <source>
        <dbReference type="SAM" id="Phobius"/>
    </source>
</evidence>
<feature type="transmembrane region" description="Helical" evidence="10">
    <location>
        <begin position="483"/>
        <end position="506"/>
    </location>
</feature>
<evidence type="ECO:0000256" key="9">
    <source>
        <dbReference type="SAM" id="MobiDB-lite"/>
    </source>
</evidence>
<evidence type="ECO:0000256" key="4">
    <source>
        <dbReference type="ARBA" id="ARBA00022692"/>
    </source>
</evidence>
<feature type="transmembrane region" description="Helical" evidence="10">
    <location>
        <begin position="212"/>
        <end position="234"/>
    </location>
</feature>
<evidence type="ECO:0000313" key="13">
    <source>
        <dbReference type="Proteomes" id="UP000078576"/>
    </source>
</evidence>
<evidence type="ECO:0000256" key="1">
    <source>
        <dbReference type="ARBA" id="ARBA00004141"/>
    </source>
</evidence>
<feature type="transmembrane region" description="Helical" evidence="10">
    <location>
        <begin position="321"/>
        <end position="341"/>
    </location>
</feature>
<name>A0A194V5K1_CYTMA</name>
<feature type="transmembrane region" description="Helical" evidence="10">
    <location>
        <begin position="457"/>
        <end position="477"/>
    </location>
</feature>
<sequence length="573" mass="62765">MDMDTHSATSEHSRKEALLRLATDDNAMLQAYGKASISNIRQNSYVTAVAAFAVIGALCFGIDQGLMSVILVMKQFQTQFPELADGAPSQGFHKGLVTALLELGAFVGAFAAPHISDHLSRRMAMRAGCIFFLVGAAIQTGASGYDTIVGGRFVGGLGIGLLSSTMSVYISEIAPPNMRGMLLDLDELFVVLGIVVAYWVCFGTRYLDGEGAFRLPFGLQMVPGVLLLAGSFLMPPSPRWLAMKGRDEESLAVLARLRQRGTDDVLVQAEWLGMRAENRVAREVSLERHPQLQSGSAKDTIMLDLWGWVDTWRPGCWRRTLVSVLLCFFQQMVGINALIYYSPTIVAALGFSYDEQLVQSGIINVAQLAGVIISFFLIDRLGRKPLLVLGSIGMTVCMVIVGVLVKLFGSSWSTHQPEAKCALAFLNLYMAVFGVSWGPVPWAMPSELFSSSLRARGVAWSVMSNWLFNFIIGLIVPPMLDKIGWGTFIFFAAFATLAGVWTILCVPETKDKTLEQLDRLFNDDTGKHDEERRQRIIATLAAEFTGSIEDKLKGDSSSDSISGKIRVERQEEV</sequence>
<dbReference type="PANTHER" id="PTHR48022:SF14">
    <property type="entry name" value="MAJOR FACILITATOR SUPERFAMILY (MFS) PROFILE DOMAIN-CONTAINING PROTEIN-RELATED"/>
    <property type="match status" value="1"/>
</dbReference>
<dbReference type="NCBIfam" id="TIGR00879">
    <property type="entry name" value="SP"/>
    <property type="match status" value="1"/>
</dbReference>
<evidence type="ECO:0000259" key="11">
    <source>
        <dbReference type="PROSITE" id="PS50850"/>
    </source>
</evidence>
<dbReference type="PROSITE" id="PS00216">
    <property type="entry name" value="SUGAR_TRANSPORT_1"/>
    <property type="match status" value="1"/>
</dbReference>
<dbReference type="InterPro" id="IPR005829">
    <property type="entry name" value="Sugar_transporter_CS"/>
</dbReference>
<evidence type="ECO:0000313" key="12">
    <source>
        <dbReference type="EMBL" id="KUI59158.1"/>
    </source>
</evidence>
<feature type="transmembrane region" description="Helical" evidence="10">
    <location>
        <begin position="182"/>
        <end position="200"/>
    </location>
</feature>
<feature type="transmembrane region" description="Helical" evidence="10">
    <location>
        <begin position="124"/>
        <end position="142"/>
    </location>
</feature>
<dbReference type="Pfam" id="PF00083">
    <property type="entry name" value="Sugar_tr"/>
    <property type="match status" value="1"/>
</dbReference>
<evidence type="ECO:0000256" key="7">
    <source>
        <dbReference type="ARBA" id="ARBA00023180"/>
    </source>
</evidence>
<dbReference type="PROSITE" id="PS00217">
    <property type="entry name" value="SUGAR_TRANSPORT_2"/>
    <property type="match status" value="1"/>
</dbReference>
<keyword evidence="4 10" id="KW-0812">Transmembrane</keyword>
<keyword evidence="13" id="KW-1185">Reference proteome</keyword>
<keyword evidence="12" id="KW-0762">Sugar transport</keyword>
<dbReference type="EMBL" id="KN714725">
    <property type="protein sequence ID" value="KUI59158.1"/>
    <property type="molecule type" value="Genomic_DNA"/>
</dbReference>
<dbReference type="Gene3D" id="1.20.1250.20">
    <property type="entry name" value="MFS general substrate transporter like domains"/>
    <property type="match status" value="1"/>
</dbReference>
<dbReference type="InterPro" id="IPR050360">
    <property type="entry name" value="MFS_Sugar_Transporters"/>
</dbReference>
<dbReference type="AlphaFoldDB" id="A0A194V5K1"/>
<feature type="transmembrane region" description="Helical" evidence="10">
    <location>
        <begin position="385"/>
        <end position="405"/>
    </location>
</feature>
<keyword evidence="7" id="KW-0325">Glycoprotein</keyword>
<dbReference type="FunFam" id="1.20.1250.20:FF:000026">
    <property type="entry name" value="MFS quinate transporter QutD"/>
    <property type="match status" value="1"/>
</dbReference>
<dbReference type="PROSITE" id="PS50850">
    <property type="entry name" value="MFS"/>
    <property type="match status" value="1"/>
</dbReference>
<keyword evidence="5 10" id="KW-1133">Transmembrane helix</keyword>
<proteinExistence type="inferred from homology"/>
<dbReference type="PRINTS" id="PR00171">
    <property type="entry name" value="SUGRTRNSPORT"/>
</dbReference>
<dbReference type="SUPFAM" id="SSF103473">
    <property type="entry name" value="MFS general substrate transporter"/>
    <property type="match status" value="1"/>
</dbReference>